<name>V5YN93_9BURK</name>
<geneLocation type="plasmid" evidence="3">
    <name>pM7012</name>
</geneLocation>
<dbReference type="AlphaFoldDB" id="V5YN93"/>
<reference evidence="3" key="1">
    <citation type="journal article" date="2014" name="Microbiology">
        <title>A 2,4-dichlorophenoxyacetic acid degradation plasmid pM7012 discloses distribution of an unclassified megaplasmid group across bacterial species.</title>
        <authorList>
            <person name="Sakai Y."/>
            <person name="Ogawa N."/>
            <person name="Shimomura Y."/>
            <person name="Fujii T."/>
        </authorList>
    </citation>
    <scope>NUCLEOTIDE SEQUENCE</scope>
    <source>
        <strain evidence="3">M701</strain>
    </source>
</reference>
<feature type="chain" id="PRO_5004743097" description="Secreted protein" evidence="2">
    <location>
        <begin position="19"/>
        <end position="102"/>
    </location>
</feature>
<sequence>MKKLVLAMLLTVPAVAFSATYSVTEQSDATTGAKLTSLGNTGCVYADVAIALGDVLTYPDGTRQVCASGANGPRLLDVVAGPSDEAPPQPVPDTDTDYGLDD</sequence>
<keyword evidence="2" id="KW-0732">Signal</keyword>
<feature type="signal peptide" evidence="2">
    <location>
        <begin position="1"/>
        <end position="18"/>
    </location>
</feature>
<evidence type="ECO:0000256" key="1">
    <source>
        <dbReference type="SAM" id="MobiDB-lite"/>
    </source>
</evidence>
<organism evidence="3">
    <name type="scientific">Burkholderia sp. M701</name>
    <dbReference type="NCBI Taxonomy" id="326454"/>
    <lineage>
        <taxon>Bacteria</taxon>
        <taxon>Pseudomonadati</taxon>
        <taxon>Pseudomonadota</taxon>
        <taxon>Betaproteobacteria</taxon>
        <taxon>Burkholderiales</taxon>
        <taxon>Burkholderiaceae</taxon>
        <taxon>Burkholderia</taxon>
    </lineage>
</organism>
<evidence type="ECO:0008006" key="4">
    <source>
        <dbReference type="Google" id="ProtNLM"/>
    </source>
</evidence>
<accession>V5YN93</accession>
<reference evidence="3" key="2">
    <citation type="submission" date="2024-06" db="EMBL/GenBank/DDBJ databases">
        <authorList>
            <person name="Sakai Y."/>
            <person name="Fujii T."/>
        </authorList>
    </citation>
    <scope>NUCLEOTIDE SEQUENCE</scope>
    <source>
        <strain evidence="3">M701</strain>
        <plasmid evidence="3">pM7012</plasmid>
    </source>
</reference>
<proteinExistence type="predicted"/>
<protein>
    <recommendedName>
        <fullName evidence="4">Secreted protein</fullName>
    </recommendedName>
</protein>
<dbReference type="RefSeq" id="WP_023842415.1">
    <property type="nucleotide sequence ID" value="NC_022995.1"/>
</dbReference>
<keyword evidence="3" id="KW-0614">Plasmid</keyword>
<evidence type="ECO:0000256" key="2">
    <source>
        <dbReference type="SAM" id="SignalP"/>
    </source>
</evidence>
<feature type="region of interest" description="Disordered" evidence="1">
    <location>
        <begin position="78"/>
        <end position="102"/>
    </location>
</feature>
<dbReference type="EMBL" id="AB853026">
    <property type="protein sequence ID" value="BAO18872.1"/>
    <property type="molecule type" value="Genomic_DNA"/>
</dbReference>
<evidence type="ECO:0000313" key="3">
    <source>
        <dbReference type="EMBL" id="BAO18872.1"/>
    </source>
</evidence>